<comment type="catalytic activity">
    <reaction evidence="12">
        <text>2'-deoxyribonucleotide-(2'-deoxyribose 5'-phosphate)-2'-deoxyribonucleotide-DNA = a 3'-end 2'-deoxyribonucleotide-(2,3-dehydro-2,3-deoxyribose 5'-phosphate)-DNA + a 5'-end 5'-phospho-2'-deoxyribonucleoside-DNA + H(+)</text>
        <dbReference type="Rhea" id="RHEA:66592"/>
        <dbReference type="Rhea" id="RHEA-COMP:13180"/>
        <dbReference type="Rhea" id="RHEA-COMP:16897"/>
        <dbReference type="Rhea" id="RHEA-COMP:17067"/>
        <dbReference type="ChEBI" id="CHEBI:15378"/>
        <dbReference type="ChEBI" id="CHEBI:136412"/>
        <dbReference type="ChEBI" id="CHEBI:157695"/>
        <dbReference type="ChEBI" id="CHEBI:167181"/>
        <dbReference type="EC" id="4.2.99.18"/>
    </reaction>
</comment>
<evidence type="ECO:0000313" key="14">
    <source>
        <dbReference type="EMBL" id="PSR23125.1"/>
    </source>
</evidence>
<protein>
    <recommendedName>
        <fullName evidence="12">Endonuclease III</fullName>
        <ecNumber evidence="12">4.2.99.18</ecNumber>
    </recommendedName>
    <alternativeName>
        <fullName evidence="12">DNA-(apurinic or apyrimidinic site) lyase</fullName>
    </alternativeName>
</protein>
<keyword evidence="5 12" id="KW-0378">Hydrolase</keyword>
<sequence length="222" mass="24807">MSRKTRAPVARSLAALQTLYPDATTELKFETPFQLLVATMLSAQCTDVRVNLITPRLFQHYPTAQAMAQASVESLEDLIRDCGLYHTKARNIRASAEILVKQWDGQVPQDRDLLVSLPGVGRKTANVVVANAFGQDAIAVDTHVFRVAHRLGWADAKDADGTERQLMQLLPKKRWSRAHHWLILHGRRVCTARNPHCQSCVLNEDCPQIGLVDTGLLEKVRP</sequence>
<keyword evidence="9 12" id="KW-0234">DNA repair</keyword>
<dbReference type="PIRSF" id="PIRSF001435">
    <property type="entry name" value="Nth"/>
    <property type="match status" value="1"/>
</dbReference>
<dbReference type="CDD" id="cd00056">
    <property type="entry name" value="ENDO3c"/>
    <property type="match status" value="1"/>
</dbReference>
<reference evidence="14 15" key="1">
    <citation type="journal article" date="2014" name="BMC Genomics">
        <title>Comparison of environmental and isolate Sulfobacillus genomes reveals diverse carbon, sulfur, nitrogen, and hydrogen metabolisms.</title>
        <authorList>
            <person name="Justice N.B."/>
            <person name="Norman A."/>
            <person name="Brown C.T."/>
            <person name="Singh A."/>
            <person name="Thomas B.C."/>
            <person name="Banfield J.F."/>
        </authorList>
    </citation>
    <scope>NUCLEOTIDE SEQUENCE [LARGE SCALE GENOMIC DNA]</scope>
    <source>
        <strain evidence="14">AMDSBA3</strain>
    </source>
</reference>
<dbReference type="AlphaFoldDB" id="A0A2T2WLK6"/>
<evidence type="ECO:0000256" key="8">
    <source>
        <dbReference type="ARBA" id="ARBA00023125"/>
    </source>
</evidence>
<dbReference type="InterPro" id="IPR011257">
    <property type="entry name" value="DNA_glycosylase"/>
</dbReference>
<dbReference type="PANTHER" id="PTHR10359">
    <property type="entry name" value="A/G-SPECIFIC ADENINE GLYCOSYLASE/ENDONUCLEASE III"/>
    <property type="match status" value="1"/>
</dbReference>
<keyword evidence="11 12" id="KW-0326">Glycosidase</keyword>
<evidence type="ECO:0000256" key="12">
    <source>
        <dbReference type="HAMAP-Rule" id="MF_00942"/>
    </source>
</evidence>
<evidence type="ECO:0000256" key="9">
    <source>
        <dbReference type="ARBA" id="ARBA00023204"/>
    </source>
</evidence>
<dbReference type="SMART" id="SM00478">
    <property type="entry name" value="ENDO3c"/>
    <property type="match status" value="1"/>
</dbReference>
<comment type="caution">
    <text evidence="14">The sequence shown here is derived from an EMBL/GenBank/DDBJ whole genome shotgun (WGS) entry which is preliminary data.</text>
</comment>
<dbReference type="Gene3D" id="1.10.340.30">
    <property type="entry name" value="Hypothetical protein, domain 2"/>
    <property type="match status" value="1"/>
</dbReference>
<dbReference type="InterPro" id="IPR003651">
    <property type="entry name" value="Endonuclease3_FeS-loop_motif"/>
</dbReference>
<dbReference type="GO" id="GO:0046872">
    <property type="term" value="F:metal ion binding"/>
    <property type="evidence" value="ECO:0007669"/>
    <property type="project" value="UniProtKB-KW"/>
</dbReference>
<proteinExistence type="inferred from homology"/>
<feature type="binding site" evidence="12">
    <location>
        <position position="206"/>
    </location>
    <ligand>
        <name>[4Fe-4S] cluster</name>
        <dbReference type="ChEBI" id="CHEBI:49883"/>
    </ligand>
</feature>
<accession>A0A2T2WLK6</accession>
<evidence type="ECO:0000259" key="13">
    <source>
        <dbReference type="SMART" id="SM00478"/>
    </source>
</evidence>
<dbReference type="GO" id="GO:0051539">
    <property type="term" value="F:4 iron, 4 sulfur cluster binding"/>
    <property type="evidence" value="ECO:0007669"/>
    <property type="project" value="UniProtKB-UniRule"/>
</dbReference>
<dbReference type="EMBL" id="PXYV01000008">
    <property type="protein sequence ID" value="PSR23125.1"/>
    <property type="molecule type" value="Genomic_DNA"/>
</dbReference>
<keyword evidence="4 12" id="KW-0227">DNA damage</keyword>
<keyword evidence="14" id="KW-0540">Nuclease</keyword>
<evidence type="ECO:0000256" key="7">
    <source>
        <dbReference type="ARBA" id="ARBA00023014"/>
    </source>
</evidence>
<dbReference type="Gene3D" id="1.10.1670.10">
    <property type="entry name" value="Helix-hairpin-Helix base-excision DNA repair enzymes (C-terminal)"/>
    <property type="match status" value="1"/>
</dbReference>
<evidence type="ECO:0000256" key="11">
    <source>
        <dbReference type="ARBA" id="ARBA00023295"/>
    </source>
</evidence>
<dbReference type="Pfam" id="PF10576">
    <property type="entry name" value="EndIII_4Fe-2S"/>
    <property type="match status" value="1"/>
</dbReference>
<dbReference type="SUPFAM" id="SSF48150">
    <property type="entry name" value="DNA-glycosylase"/>
    <property type="match status" value="1"/>
</dbReference>
<evidence type="ECO:0000313" key="15">
    <source>
        <dbReference type="Proteomes" id="UP000241848"/>
    </source>
</evidence>
<keyword evidence="10 12" id="KW-0456">Lyase</keyword>
<keyword evidence="14" id="KW-0255">Endonuclease</keyword>
<dbReference type="Pfam" id="PF00730">
    <property type="entry name" value="HhH-GPD"/>
    <property type="match status" value="1"/>
</dbReference>
<evidence type="ECO:0000256" key="10">
    <source>
        <dbReference type="ARBA" id="ARBA00023239"/>
    </source>
</evidence>
<dbReference type="FunFam" id="1.10.1670.10:FF:000001">
    <property type="entry name" value="Endonuclease III"/>
    <property type="match status" value="1"/>
</dbReference>
<keyword evidence="6 12" id="KW-0408">Iron</keyword>
<organism evidence="14 15">
    <name type="scientific">Sulfobacillus acidophilus</name>
    <dbReference type="NCBI Taxonomy" id="53633"/>
    <lineage>
        <taxon>Bacteria</taxon>
        <taxon>Bacillati</taxon>
        <taxon>Bacillota</taxon>
        <taxon>Clostridia</taxon>
        <taxon>Eubacteriales</taxon>
        <taxon>Clostridiales Family XVII. Incertae Sedis</taxon>
        <taxon>Sulfobacillus</taxon>
    </lineage>
</organism>
<evidence type="ECO:0000256" key="2">
    <source>
        <dbReference type="ARBA" id="ARBA00022485"/>
    </source>
</evidence>
<name>A0A2T2WLK6_9FIRM</name>
<dbReference type="Pfam" id="PF00633">
    <property type="entry name" value="HHH"/>
    <property type="match status" value="1"/>
</dbReference>
<dbReference type="InterPro" id="IPR005759">
    <property type="entry name" value="Nth"/>
</dbReference>
<gene>
    <name evidence="12 14" type="primary">nth</name>
    <name evidence="14" type="ORF">C7B45_04075</name>
</gene>
<keyword evidence="2 12" id="KW-0004">4Fe-4S</keyword>
<feature type="binding site" evidence="12">
    <location>
        <position position="200"/>
    </location>
    <ligand>
        <name>[4Fe-4S] cluster</name>
        <dbReference type="ChEBI" id="CHEBI:49883"/>
    </ligand>
</feature>
<dbReference type="EC" id="4.2.99.18" evidence="12"/>
<evidence type="ECO:0000256" key="1">
    <source>
        <dbReference type="ARBA" id="ARBA00008343"/>
    </source>
</evidence>
<feature type="binding site" evidence="12">
    <location>
        <position position="190"/>
    </location>
    <ligand>
        <name>[4Fe-4S] cluster</name>
        <dbReference type="ChEBI" id="CHEBI:49883"/>
    </ligand>
</feature>
<dbReference type="SMART" id="SM00525">
    <property type="entry name" value="FES"/>
    <property type="match status" value="1"/>
</dbReference>
<evidence type="ECO:0000256" key="5">
    <source>
        <dbReference type="ARBA" id="ARBA00022801"/>
    </source>
</evidence>
<dbReference type="PROSITE" id="PS01155">
    <property type="entry name" value="ENDONUCLEASE_III_2"/>
    <property type="match status" value="1"/>
</dbReference>
<dbReference type="PANTHER" id="PTHR10359:SF18">
    <property type="entry name" value="ENDONUCLEASE III"/>
    <property type="match status" value="1"/>
</dbReference>
<dbReference type="GO" id="GO:0003677">
    <property type="term" value="F:DNA binding"/>
    <property type="evidence" value="ECO:0007669"/>
    <property type="project" value="UniProtKB-UniRule"/>
</dbReference>
<comment type="function">
    <text evidence="12">DNA repair enzyme that has both DNA N-glycosylase activity and AP-lyase activity. The DNA N-glycosylase activity releases various damaged pyrimidines from DNA by cleaving the N-glycosidic bond, leaving an AP (apurinic/apyrimidinic) site. The AP-lyase activity cleaves the phosphodiester bond 3' to the AP site by a beta-elimination, leaving a 3'-terminal unsaturated sugar and a product with a terminal 5'-phosphate.</text>
</comment>
<dbReference type="InterPro" id="IPR000445">
    <property type="entry name" value="HhH_motif"/>
</dbReference>
<evidence type="ECO:0000256" key="3">
    <source>
        <dbReference type="ARBA" id="ARBA00022723"/>
    </source>
</evidence>
<feature type="binding site" evidence="12">
    <location>
        <position position="197"/>
    </location>
    <ligand>
        <name>[4Fe-4S] cluster</name>
        <dbReference type="ChEBI" id="CHEBI:49883"/>
    </ligand>
</feature>
<dbReference type="InterPro" id="IPR004036">
    <property type="entry name" value="Endonuclease-III-like_CS2"/>
</dbReference>
<feature type="domain" description="HhH-GPD" evidence="13">
    <location>
        <begin position="41"/>
        <end position="188"/>
    </location>
</feature>
<keyword evidence="3 12" id="KW-0479">Metal-binding</keyword>
<comment type="similarity">
    <text evidence="1 12">Belongs to the Nth/MutY family.</text>
</comment>
<evidence type="ECO:0000256" key="6">
    <source>
        <dbReference type="ARBA" id="ARBA00023004"/>
    </source>
</evidence>
<evidence type="ECO:0000256" key="4">
    <source>
        <dbReference type="ARBA" id="ARBA00022763"/>
    </source>
</evidence>
<dbReference type="InterPro" id="IPR023170">
    <property type="entry name" value="HhH_base_excis_C"/>
</dbReference>
<keyword evidence="8 12" id="KW-0238">DNA-binding</keyword>
<dbReference type="GO" id="GO:0006285">
    <property type="term" value="P:base-excision repair, AP site formation"/>
    <property type="evidence" value="ECO:0007669"/>
    <property type="project" value="TreeGrafter"/>
</dbReference>
<dbReference type="FunFam" id="1.10.340.30:FF:000001">
    <property type="entry name" value="Endonuclease III"/>
    <property type="match status" value="1"/>
</dbReference>
<dbReference type="NCBIfam" id="TIGR01083">
    <property type="entry name" value="nth"/>
    <property type="match status" value="1"/>
</dbReference>
<keyword evidence="7 12" id="KW-0411">Iron-sulfur</keyword>
<comment type="cofactor">
    <cofactor evidence="12">
        <name>[4Fe-4S] cluster</name>
        <dbReference type="ChEBI" id="CHEBI:49883"/>
    </cofactor>
    <text evidence="12">Binds 1 [4Fe-4S] cluster.</text>
</comment>
<dbReference type="InterPro" id="IPR003265">
    <property type="entry name" value="HhH-GPD_domain"/>
</dbReference>
<dbReference type="GO" id="GO:0140078">
    <property type="term" value="F:class I DNA-(apurinic or apyrimidinic site) endonuclease activity"/>
    <property type="evidence" value="ECO:0007669"/>
    <property type="project" value="UniProtKB-EC"/>
</dbReference>
<dbReference type="GO" id="GO:0019104">
    <property type="term" value="F:DNA N-glycosylase activity"/>
    <property type="evidence" value="ECO:0007669"/>
    <property type="project" value="UniProtKB-UniRule"/>
</dbReference>
<dbReference type="HAMAP" id="MF_00942">
    <property type="entry name" value="Nth"/>
    <property type="match status" value="1"/>
</dbReference>
<dbReference type="Proteomes" id="UP000241848">
    <property type="component" value="Unassembled WGS sequence"/>
</dbReference>